<dbReference type="InterPro" id="IPR003607">
    <property type="entry name" value="HD/PDEase_dom"/>
</dbReference>
<feature type="transmembrane region" description="Helical" evidence="1">
    <location>
        <begin position="152"/>
        <end position="172"/>
    </location>
</feature>
<dbReference type="EMBL" id="AFZX01000032">
    <property type="protein sequence ID" value="EHL07852.1"/>
    <property type="molecule type" value="Genomic_DNA"/>
</dbReference>
<evidence type="ECO:0000259" key="2">
    <source>
        <dbReference type="PROSITE" id="PS51832"/>
    </source>
</evidence>
<dbReference type="PATRIC" id="fig|537010.4.peg.1151"/>
<proteinExistence type="predicted"/>
<feature type="transmembrane region" description="Helical" evidence="1">
    <location>
        <begin position="51"/>
        <end position="68"/>
    </location>
</feature>
<evidence type="ECO:0000313" key="4">
    <source>
        <dbReference type="Proteomes" id="UP000004416"/>
    </source>
</evidence>
<keyword evidence="1" id="KW-1133">Transmembrane helix</keyword>
<dbReference type="Proteomes" id="UP000004416">
    <property type="component" value="Unassembled WGS sequence"/>
</dbReference>
<accession>G9XJW6</accession>
<feature type="transmembrane region" description="Helical" evidence="1">
    <location>
        <begin position="22"/>
        <end position="39"/>
    </location>
</feature>
<feature type="transmembrane region" description="Helical" evidence="1">
    <location>
        <begin position="80"/>
        <end position="106"/>
    </location>
</feature>
<sequence length="439" mass="48777">MLKPVIQDEESMLKANFKFRSYFNFIVFCATLILIWSMLSTHWEIGMLSSFLIFAVLTVASECLPVALPKGGYVTVSCAVFVAAAILFPMGVILPIATCGALILFGKAAEDQPLWKRFFNASQFIISLAMAKTVLIQAGLTDFAVDIRHLPFYLLAAFTYMLSNVTLVSIALGKISGKSPWAIWKGNIRWSVPNFLALAPLGVLMAMIYVRYGPLGLIMLSVPLLLARHSFQLYIDMRKNYLNTVTALVQALEAKDSYTSGHSSRVAQWSIKLAEEMNLPEDRVEFIKYAGILHDVGKIGVSETILNKKGKLDDAEWKFICNHPVIGQNIIQSIDFLFDVGSAVRFHHERFDGAGYPDGIKGKDIPQESRIIAVADTYDAMTSNRSYRQALSSSEAIAELRRVAGSQLDPEVVEAFCRVIQKENQMEKLSPITDMPIAN</sequence>
<keyword evidence="1" id="KW-0472">Membrane</keyword>
<reference evidence="3 4" key="1">
    <citation type="submission" date="2011-08" db="EMBL/GenBank/DDBJ databases">
        <authorList>
            <person name="Weinstock G."/>
            <person name="Sodergren E."/>
            <person name="Clifton S."/>
            <person name="Fulton L."/>
            <person name="Fulton B."/>
            <person name="Courtney L."/>
            <person name="Fronick C."/>
            <person name="Harrison M."/>
            <person name="Strong C."/>
            <person name="Farmer C."/>
            <person name="Delahaunty K."/>
            <person name="Markovic C."/>
            <person name="Hall O."/>
            <person name="Minx P."/>
            <person name="Tomlinson C."/>
            <person name="Mitreva M."/>
            <person name="Hou S."/>
            <person name="Chen J."/>
            <person name="Wollam A."/>
            <person name="Pepin K.H."/>
            <person name="Johnson M."/>
            <person name="Bhonagiri V."/>
            <person name="Zhang X."/>
            <person name="Suruliraj S."/>
            <person name="Warren W."/>
            <person name="Chinwalla A."/>
            <person name="Mardis E.R."/>
            <person name="Wilson R.K."/>
        </authorList>
    </citation>
    <scope>NUCLEOTIDE SEQUENCE [LARGE SCALE GENOMIC DNA]</scope>
    <source>
        <strain evidence="3 4">DP7</strain>
    </source>
</reference>
<feature type="domain" description="HD-GYP" evidence="2">
    <location>
        <begin position="237"/>
        <end position="432"/>
    </location>
</feature>
<comment type="caution">
    <text evidence="3">The sequence shown here is derived from an EMBL/GenBank/DDBJ whole genome shotgun (WGS) entry which is preliminary data.</text>
</comment>
<name>G9XJW6_DESHA</name>
<dbReference type="PANTHER" id="PTHR43155">
    <property type="entry name" value="CYCLIC DI-GMP PHOSPHODIESTERASE PA4108-RELATED"/>
    <property type="match status" value="1"/>
</dbReference>
<dbReference type="CDD" id="cd00077">
    <property type="entry name" value="HDc"/>
    <property type="match status" value="1"/>
</dbReference>
<dbReference type="InterPro" id="IPR048430">
    <property type="entry name" value="MASE9"/>
</dbReference>
<dbReference type="AlphaFoldDB" id="G9XJW6"/>
<dbReference type="Pfam" id="PF20972">
    <property type="entry name" value="MASE9"/>
    <property type="match status" value="1"/>
</dbReference>
<organism evidence="3 4">
    <name type="scientific">Desulfitobacterium hafniense DP7</name>
    <dbReference type="NCBI Taxonomy" id="537010"/>
    <lineage>
        <taxon>Bacteria</taxon>
        <taxon>Bacillati</taxon>
        <taxon>Bacillota</taxon>
        <taxon>Clostridia</taxon>
        <taxon>Eubacteriales</taxon>
        <taxon>Desulfitobacteriaceae</taxon>
        <taxon>Desulfitobacterium</taxon>
    </lineage>
</organism>
<evidence type="ECO:0000256" key="1">
    <source>
        <dbReference type="SAM" id="Phobius"/>
    </source>
</evidence>
<dbReference type="SUPFAM" id="SSF109604">
    <property type="entry name" value="HD-domain/PDEase-like"/>
    <property type="match status" value="1"/>
</dbReference>
<feature type="transmembrane region" description="Helical" evidence="1">
    <location>
        <begin position="192"/>
        <end position="210"/>
    </location>
</feature>
<gene>
    <name evidence="3" type="ORF">HMPREF0322_01247</name>
</gene>
<dbReference type="Pfam" id="PF13487">
    <property type="entry name" value="HD_5"/>
    <property type="match status" value="1"/>
</dbReference>
<evidence type="ECO:0000313" key="3">
    <source>
        <dbReference type="EMBL" id="EHL07852.1"/>
    </source>
</evidence>
<dbReference type="HOGENOM" id="CLU_000445_92_14_9"/>
<dbReference type="PROSITE" id="PS51832">
    <property type="entry name" value="HD_GYP"/>
    <property type="match status" value="1"/>
</dbReference>
<dbReference type="InterPro" id="IPR037522">
    <property type="entry name" value="HD_GYP_dom"/>
</dbReference>
<dbReference type="Gene3D" id="1.10.3210.10">
    <property type="entry name" value="Hypothetical protein af1432"/>
    <property type="match status" value="1"/>
</dbReference>
<feature type="transmembrane region" description="Helical" evidence="1">
    <location>
        <begin position="118"/>
        <end position="140"/>
    </location>
</feature>
<protein>
    <submittedName>
        <fullName evidence="3">Putative ATP synthase F0, A subunit</fullName>
    </submittedName>
</protein>
<dbReference type="SMART" id="SM00471">
    <property type="entry name" value="HDc"/>
    <property type="match status" value="1"/>
</dbReference>
<keyword evidence="1" id="KW-0812">Transmembrane</keyword>